<dbReference type="PROSITE" id="PS50931">
    <property type="entry name" value="HTH_LYSR"/>
    <property type="match status" value="1"/>
</dbReference>
<dbReference type="Gene3D" id="1.10.10.10">
    <property type="entry name" value="Winged helix-like DNA-binding domain superfamily/Winged helix DNA-binding domain"/>
    <property type="match status" value="1"/>
</dbReference>
<sequence length="298" mass="32370">MDRFLEMQTFCAVVDAGSFVKAAETLGLSKAAVSRYVGELESRLGVRLLHRTTRRLSLTEEGQVFHVRSKELLAGVDEAEMEITSRSAAASGLLRINAPVTFGILHLAPLWGLFRSQHPQVSLDITLADRLVDLVEEGYDMAIRIATLPSSTLVSKRLASTRMLVCASPQYLAAHGTPQVPADLAGHAVIAYSYWASKDDWQFDGPAGPVSVRTRACMHTNSGDTCRAAALAHQGVILQPSFLVGADLAAGRLVQLLPGYQAMEMGIYAVYPTRKHVAPKVRALVDFLAGEFARPRAW</sequence>
<evidence type="ECO:0000256" key="3">
    <source>
        <dbReference type="ARBA" id="ARBA00023125"/>
    </source>
</evidence>
<protein>
    <submittedName>
        <fullName evidence="6">DNA-binding transcriptional LysR family regulator</fullName>
    </submittedName>
</protein>
<proteinExistence type="inferred from homology"/>
<keyword evidence="4" id="KW-0804">Transcription</keyword>
<dbReference type="RefSeq" id="WP_310370525.1">
    <property type="nucleotide sequence ID" value="NZ_JAVDXT010000001.1"/>
</dbReference>
<gene>
    <name evidence="6" type="ORF">J2X19_000595</name>
</gene>
<comment type="similarity">
    <text evidence="1">Belongs to the LysR transcriptional regulatory family.</text>
</comment>
<dbReference type="InterPro" id="IPR000847">
    <property type="entry name" value="LysR_HTH_N"/>
</dbReference>
<dbReference type="SUPFAM" id="SSF46785">
    <property type="entry name" value="Winged helix' DNA-binding domain"/>
    <property type="match status" value="1"/>
</dbReference>
<dbReference type="Proteomes" id="UP001180487">
    <property type="component" value="Unassembled WGS sequence"/>
</dbReference>
<name>A0ABU2C3N2_9BURK</name>
<dbReference type="InterPro" id="IPR036388">
    <property type="entry name" value="WH-like_DNA-bd_sf"/>
</dbReference>
<dbReference type="GO" id="GO:0003677">
    <property type="term" value="F:DNA binding"/>
    <property type="evidence" value="ECO:0007669"/>
    <property type="project" value="UniProtKB-KW"/>
</dbReference>
<comment type="caution">
    <text evidence="6">The sequence shown here is derived from an EMBL/GenBank/DDBJ whole genome shotgun (WGS) entry which is preliminary data.</text>
</comment>
<keyword evidence="2" id="KW-0805">Transcription regulation</keyword>
<accession>A0ABU2C3N2</accession>
<evidence type="ECO:0000256" key="2">
    <source>
        <dbReference type="ARBA" id="ARBA00023015"/>
    </source>
</evidence>
<dbReference type="PRINTS" id="PR00039">
    <property type="entry name" value="HTHLYSR"/>
</dbReference>
<evidence type="ECO:0000256" key="4">
    <source>
        <dbReference type="ARBA" id="ARBA00023163"/>
    </source>
</evidence>
<evidence type="ECO:0000256" key="1">
    <source>
        <dbReference type="ARBA" id="ARBA00009437"/>
    </source>
</evidence>
<dbReference type="Gene3D" id="3.40.190.290">
    <property type="match status" value="1"/>
</dbReference>
<evidence type="ECO:0000313" key="6">
    <source>
        <dbReference type="EMBL" id="MDR7375937.1"/>
    </source>
</evidence>
<reference evidence="6 7" key="1">
    <citation type="submission" date="2023-07" db="EMBL/GenBank/DDBJ databases">
        <title>Sorghum-associated microbial communities from plants grown in Nebraska, USA.</title>
        <authorList>
            <person name="Schachtman D."/>
        </authorList>
    </citation>
    <scope>NUCLEOTIDE SEQUENCE [LARGE SCALE GENOMIC DNA]</scope>
    <source>
        <strain evidence="6 7">BE313</strain>
    </source>
</reference>
<feature type="domain" description="HTH lysR-type" evidence="5">
    <location>
        <begin position="1"/>
        <end position="59"/>
    </location>
</feature>
<dbReference type="EMBL" id="JAVDXT010000001">
    <property type="protein sequence ID" value="MDR7375937.1"/>
    <property type="molecule type" value="Genomic_DNA"/>
</dbReference>
<keyword evidence="3 6" id="KW-0238">DNA-binding</keyword>
<evidence type="ECO:0000313" key="7">
    <source>
        <dbReference type="Proteomes" id="UP001180487"/>
    </source>
</evidence>
<dbReference type="SUPFAM" id="SSF53850">
    <property type="entry name" value="Periplasmic binding protein-like II"/>
    <property type="match status" value="1"/>
</dbReference>
<keyword evidence="7" id="KW-1185">Reference proteome</keyword>
<dbReference type="CDD" id="cd08422">
    <property type="entry name" value="PBP2_CrgA_like"/>
    <property type="match status" value="1"/>
</dbReference>
<dbReference type="Pfam" id="PF03466">
    <property type="entry name" value="LysR_substrate"/>
    <property type="match status" value="1"/>
</dbReference>
<dbReference type="PANTHER" id="PTHR30537:SF5">
    <property type="entry name" value="HTH-TYPE TRANSCRIPTIONAL ACTIVATOR TTDR-RELATED"/>
    <property type="match status" value="1"/>
</dbReference>
<organism evidence="6 7">
    <name type="scientific">Rhodoferax ferrireducens</name>
    <dbReference type="NCBI Taxonomy" id="192843"/>
    <lineage>
        <taxon>Bacteria</taxon>
        <taxon>Pseudomonadati</taxon>
        <taxon>Pseudomonadota</taxon>
        <taxon>Betaproteobacteria</taxon>
        <taxon>Burkholderiales</taxon>
        <taxon>Comamonadaceae</taxon>
        <taxon>Rhodoferax</taxon>
    </lineage>
</organism>
<dbReference type="InterPro" id="IPR005119">
    <property type="entry name" value="LysR_subst-bd"/>
</dbReference>
<dbReference type="InterPro" id="IPR036390">
    <property type="entry name" value="WH_DNA-bd_sf"/>
</dbReference>
<dbReference type="Pfam" id="PF00126">
    <property type="entry name" value="HTH_1"/>
    <property type="match status" value="1"/>
</dbReference>
<dbReference type="PANTHER" id="PTHR30537">
    <property type="entry name" value="HTH-TYPE TRANSCRIPTIONAL REGULATOR"/>
    <property type="match status" value="1"/>
</dbReference>
<dbReference type="InterPro" id="IPR058163">
    <property type="entry name" value="LysR-type_TF_proteobact-type"/>
</dbReference>
<evidence type="ECO:0000259" key="5">
    <source>
        <dbReference type="PROSITE" id="PS50931"/>
    </source>
</evidence>